<dbReference type="Gene3D" id="3.40.50.2300">
    <property type="match status" value="1"/>
</dbReference>
<dbReference type="PANTHER" id="PTHR43280">
    <property type="entry name" value="ARAC-FAMILY TRANSCRIPTIONAL REGULATOR"/>
    <property type="match status" value="1"/>
</dbReference>
<dbReference type="PROSITE" id="PS01124">
    <property type="entry name" value="HTH_ARAC_FAMILY_2"/>
    <property type="match status" value="1"/>
</dbReference>
<evidence type="ECO:0000256" key="2">
    <source>
        <dbReference type="ARBA" id="ARBA00023125"/>
    </source>
</evidence>
<dbReference type="PROSITE" id="PS50110">
    <property type="entry name" value="RESPONSE_REGULATORY"/>
    <property type="match status" value="1"/>
</dbReference>
<keyword evidence="4" id="KW-0597">Phosphoprotein</keyword>
<dbReference type="Proteomes" id="UP000187425">
    <property type="component" value="Unassembled WGS sequence"/>
</dbReference>
<evidence type="ECO:0000313" key="8">
    <source>
        <dbReference type="EMBL" id="OME73371.1"/>
    </source>
</evidence>
<dbReference type="GO" id="GO:0000160">
    <property type="term" value="P:phosphorelay signal transduction system"/>
    <property type="evidence" value="ECO:0007669"/>
    <property type="project" value="InterPro"/>
</dbReference>
<dbReference type="EMBL" id="MPTD01000011">
    <property type="protein sequence ID" value="OMD50146.1"/>
    <property type="molecule type" value="Genomic_DNA"/>
</dbReference>
<dbReference type="Proteomes" id="UP000187313">
    <property type="component" value="Unassembled WGS sequence"/>
</dbReference>
<evidence type="ECO:0000256" key="1">
    <source>
        <dbReference type="ARBA" id="ARBA00023015"/>
    </source>
</evidence>
<sequence length="531" mass="61422">MKIMVIDDEPIVPQALRALIPWEEHGFTWLPPADNGDEALELIERDKPDLLLLDCRMPGKTGLELLQEIHARELPVKSIILSGHDEFTYAQQALKLGALDYLLKPPDLDQLLNVVLSIQQQWKDEQKLKSQLKDHLPLIRFRFLTSLLEGACFNDDLFVEKTEFLHIPLRIGPVYLAIIELDEDPDFPKNYSYEDQQLMNFAVMNIAEETLAAWPDKFLICPEHNRFILQANVTPSQKAQFREDLCRLVSNLREALHYMVMIGVSVQGMSLNTEGKHLYQSARTALEYKYYTGQNQVVFVEDLEWENTVSPNQKFPASTPVDEALQLALKVGNPDQLTRWLEDFIQHLKSRDYPVQVTKSIALQHMVAAADSLMGMHPKLALDELLPAGQITMFFETSTLEQLVEEMRRYLDVLLRRTLDFRKVGKNAIVEKTKRFIEDNFREYVTLETAAQAVYLSPVYLSFLFKQVQGINLSDYLTEIRLAEARRLLAETSLKTYEVALRSGYQDEKYFCRLFKKRTGLTPTEYRNRQN</sequence>
<feature type="domain" description="Response regulatory" evidence="6">
    <location>
        <begin position="2"/>
        <end position="119"/>
    </location>
</feature>
<name>A0A1R0ZMH2_9BACL</name>
<dbReference type="PANTHER" id="PTHR43280:SF10">
    <property type="entry name" value="REGULATORY PROTEIN POCR"/>
    <property type="match status" value="1"/>
</dbReference>
<feature type="domain" description="HTH araC/xylS-type" evidence="5">
    <location>
        <begin position="431"/>
        <end position="529"/>
    </location>
</feature>
<dbReference type="SMART" id="SM00448">
    <property type="entry name" value="REC"/>
    <property type="match status" value="1"/>
</dbReference>
<evidence type="ECO:0000259" key="5">
    <source>
        <dbReference type="PROSITE" id="PS01124"/>
    </source>
</evidence>
<dbReference type="RefSeq" id="WP_076283717.1">
    <property type="nucleotide sequence ID" value="NZ_MPTD01000011.1"/>
</dbReference>
<dbReference type="GO" id="GO:0043565">
    <property type="term" value="F:sequence-specific DNA binding"/>
    <property type="evidence" value="ECO:0007669"/>
    <property type="project" value="InterPro"/>
</dbReference>
<comment type="caution">
    <text evidence="8">The sequence shown here is derived from an EMBL/GenBank/DDBJ whole genome shotgun (WGS) entry which is preliminary data.</text>
</comment>
<dbReference type="Gene3D" id="1.10.10.60">
    <property type="entry name" value="Homeodomain-like"/>
    <property type="match status" value="2"/>
</dbReference>
<accession>A0A1R0ZMH2</accession>
<evidence type="ECO:0000259" key="6">
    <source>
        <dbReference type="PROSITE" id="PS50110"/>
    </source>
</evidence>
<evidence type="ECO:0000256" key="3">
    <source>
        <dbReference type="ARBA" id="ARBA00023163"/>
    </source>
</evidence>
<keyword evidence="2" id="KW-0238">DNA-binding</keyword>
<dbReference type="EMBL" id="MPTW01000002">
    <property type="protein sequence ID" value="OME73371.1"/>
    <property type="molecule type" value="Genomic_DNA"/>
</dbReference>
<dbReference type="InterPro" id="IPR020449">
    <property type="entry name" value="Tscrpt_reg_AraC-type_HTH"/>
</dbReference>
<keyword evidence="9" id="KW-1185">Reference proteome</keyword>
<dbReference type="PRINTS" id="PR00032">
    <property type="entry name" value="HTHARAC"/>
</dbReference>
<dbReference type="GO" id="GO:0003700">
    <property type="term" value="F:DNA-binding transcription factor activity"/>
    <property type="evidence" value="ECO:0007669"/>
    <property type="project" value="InterPro"/>
</dbReference>
<feature type="modified residue" description="4-aspartylphosphate" evidence="4">
    <location>
        <position position="54"/>
    </location>
</feature>
<dbReference type="CDD" id="cd17536">
    <property type="entry name" value="REC_YesN-like"/>
    <property type="match status" value="1"/>
</dbReference>
<evidence type="ECO:0000313" key="9">
    <source>
        <dbReference type="Proteomes" id="UP000187313"/>
    </source>
</evidence>
<gene>
    <name evidence="7" type="ORF">BSK51_17735</name>
    <name evidence="8" type="ORF">BSK65_06220</name>
</gene>
<keyword evidence="1" id="KW-0805">Transcription regulation</keyword>
<dbReference type="Pfam" id="PF12833">
    <property type="entry name" value="HTH_18"/>
    <property type="match status" value="1"/>
</dbReference>
<dbReference type="InterPro" id="IPR001789">
    <property type="entry name" value="Sig_transdc_resp-reg_receiver"/>
</dbReference>
<dbReference type="InterPro" id="IPR018060">
    <property type="entry name" value="HTH_AraC"/>
</dbReference>
<proteinExistence type="predicted"/>
<dbReference type="SMART" id="SM00342">
    <property type="entry name" value="HTH_ARAC"/>
    <property type="match status" value="1"/>
</dbReference>
<dbReference type="InterPro" id="IPR011006">
    <property type="entry name" value="CheY-like_superfamily"/>
</dbReference>
<keyword evidence="3" id="KW-0804">Transcription</keyword>
<evidence type="ECO:0000313" key="10">
    <source>
        <dbReference type="Proteomes" id="UP000187425"/>
    </source>
</evidence>
<dbReference type="InterPro" id="IPR009057">
    <property type="entry name" value="Homeodomain-like_sf"/>
</dbReference>
<evidence type="ECO:0000256" key="4">
    <source>
        <dbReference type="PROSITE-ProRule" id="PRU00169"/>
    </source>
</evidence>
<dbReference type="SUPFAM" id="SSF46689">
    <property type="entry name" value="Homeodomain-like"/>
    <property type="match status" value="2"/>
</dbReference>
<reference evidence="8 10" key="1">
    <citation type="submission" date="2016-11" db="EMBL/GenBank/DDBJ databases">
        <title>Paenibacillus species isolates.</title>
        <authorList>
            <person name="Beno S.M."/>
        </authorList>
    </citation>
    <scope>NUCLEOTIDE SEQUENCE [LARGE SCALE GENOMIC DNA]</scope>
    <source>
        <strain evidence="8 10">FSL H7-0443</strain>
        <strain evidence="7 9">FSL R5-0923</strain>
    </source>
</reference>
<evidence type="ECO:0008006" key="11">
    <source>
        <dbReference type="Google" id="ProtNLM"/>
    </source>
</evidence>
<dbReference type="AlphaFoldDB" id="A0A1R0ZMH2"/>
<dbReference type="SUPFAM" id="SSF52172">
    <property type="entry name" value="CheY-like"/>
    <property type="match status" value="1"/>
</dbReference>
<evidence type="ECO:0000313" key="7">
    <source>
        <dbReference type="EMBL" id="OMD50146.1"/>
    </source>
</evidence>
<organism evidence="8 10">
    <name type="scientific">Paenibacillus odorifer</name>
    <dbReference type="NCBI Taxonomy" id="189426"/>
    <lineage>
        <taxon>Bacteria</taxon>
        <taxon>Bacillati</taxon>
        <taxon>Bacillota</taxon>
        <taxon>Bacilli</taxon>
        <taxon>Bacillales</taxon>
        <taxon>Paenibacillaceae</taxon>
        <taxon>Paenibacillus</taxon>
    </lineage>
</organism>
<dbReference type="Pfam" id="PF00072">
    <property type="entry name" value="Response_reg"/>
    <property type="match status" value="1"/>
</dbReference>
<protein>
    <recommendedName>
        <fullName evidence="11">DNA-binding response regulator</fullName>
    </recommendedName>
</protein>